<dbReference type="Proteomes" id="UP001595969">
    <property type="component" value="Unassembled WGS sequence"/>
</dbReference>
<evidence type="ECO:0000256" key="7">
    <source>
        <dbReference type="RuleBase" id="RU004016"/>
    </source>
</evidence>
<dbReference type="InterPro" id="IPR037091">
    <property type="entry name" value="Pen-bd_prot4_C_dom_sf"/>
</dbReference>
<dbReference type="Pfam" id="PF09211">
    <property type="entry name" value="DUF1958"/>
    <property type="match status" value="1"/>
</dbReference>
<keyword evidence="6" id="KW-0961">Cell wall biogenesis/degradation</keyword>
<name>A0ABV9MTZ1_9ENTE</name>
<dbReference type="SUPFAM" id="SSF56601">
    <property type="entry name" value="beta-lactamase/transpeptidase-like"/>
    <property type="match status" value="1"/>
</dbReference>
<keyword evidence="2" id="KW-0732">Signal</keyword>
<dbReference type="InterPro" id="IPR012338">
    <property type="entry name" value="Beta-lactam/transpept-like"/>
</dbReference>
<keyword evidence="5" id="KW-0573">Peptidoglycan synthesis</keyword>
<dbReference type="PANTHER" id="PTHR21581">
    <property type="entry name" value="D-ALANYL-D-ALANINE CARBOXYPEPTIDASE"/>
    <property type="match status" value="1"/>
</dbReference>
<dbReference type="PRINTS" id="PR00725">
    <property type="entry name" value="DADACBPTASE1"/>
</dbReference>
<evidence type="ECO:0000259" key="9">
    <source>
        <dbReference type="Pfam" id="PF00768"/>
    </source>
</evidence>
<keyword evidence="12" id="KW-1185">Reference proteome</keyword>
<dbReference type="Gene3D" id="3.40.710.10">
    <property type="entry name" value="DD-peptidase/beta-lactamase superfamily"/>
    <property type="match status" value="1"/>
</dbReference>
<organism evidence="11 12">
    <name type="scientific">Enterococcus lemanii</name>
    <dbReference type="NCBI Taxonomy" id="1159752"/>
    <lineage>
        <taxon>Bacteria</taxon>
        <taxon>Bacillati</taxon>
        <taxon>Bacillota</taxon>
        <taxon>Bacilli</taxon>
        <taxon>Lactobacillales</taxon>
        <taxon>Enterococcaceae</taxon>
        <taxon>Enterococcus</taxon>
    </lineage>
</organism>
<keyword evidence="3" id="KW-0378">Hydrolase</keyword>
<protein>
    <submittedName>
        <fullName evidence="11">DUF1958 domain-containing protein</fullName>
    </submittedName>
</protein>
<evidence type="ECO:0000256" key="1">
    <source>
        <dbReference type="ARBA" id="ARBA00007164"/>
    </source>
</evidence>
<evidence type="ECO:0000256" key="6">
    <source>
        <dbReference type="ARBA" id="ARBA00023316"/>
    </source>
</evidence>
<evidence type="ECO:0000256" key="3">
    <source>
        <dbReference type="ARBA" id="ARBA00022801"/>
    </source>
</evidence>
<feature type="domain" description="Peptidase S11 D-alanyl-D-alanine carboxypeptidase A N-terminal" evidence="9">
    <location>
        <begin position="51"/>
        <end position="302"/>
    </location>
</feature>
<evidence type="ECO:0000313" key="11">
    <source>
        <dbReference type="EMBL" id="MFC4719005.1"/>
    </source>
</evidence>
<keyword evidence="8" id="KW-1133">Transmembrane helix</keyword>
<keyword evidence="4" id="KW-0133">Cell shape</keyword>
<dbReference type="PANTHER" id="PTHR21581:SF11">
    <property type="entry name" value="D-ALANYL-D-ALANINE CARBOXYPEPTIDASE DACA"/>
    <property type="match status" value="1"/>
</dbReference>
<dbReference type="Gene3D" id="2.30.140.20">
    <property type="entry name" value="Penicillin-binding protein 4, C-terminal domain"/>
    <property type="match status" value="1"/>
</dbReference>
<sequence length="462" mass="51376">MRKLRTKIVIGLMASLLLIFLPKNLLADEGSPSVMELIEQIGEEALVQDRPESAILIDANTGKYLWGENPDLPRNPASIMKLMTLYLVYEAIENGQFTLDTTITGDARYQAMSQIYALSNAPIVEGVNYPVKDLLPMVLVPSSNVATIMLAELVEKDPVAFLAKMNETAQRLGMDNTTIYNATGADIGSFAGLYVPNGYDGSSLDPMADNETTARDLSILVYHLLNEYPEILDYTHTRQVTVMQGTPYEETHDTYNHSLPGTRYEFAGVDGLKTGSSMSGGYNIAMTAQREGLRLITIVLGVSEWGDPEGEYKRHPFANAILDYGFKNFTYREILKPGAQEIADQKFELAQGFFDLMPKDVQPTFQLEATTLSLANRLPTVSEKIPSQKQNVKLLNKPNQSAPDKPQASSSNFGVQTIIEKGIQKIQWLLAFIFGLIVLITGLVVIQTNRKRRQARRNRGRR</sequence>
<dbReference type="Pfam" id="PF00768">
    <property type="entry name" value="Peptidase_S11"/>
    <property type="match status" value="1"/>
</dbReference>
<gene>
    <name evidence="11" type="ORF">ACFO5I_04595</name>
</gene>
<dbReference type="InterPro" id="IPR001967">
    <property type="entry name" value="Peptidase_S11_N"/>
</dbReference>
<dbReference type="InterPro" id="IPR015294">
    <property type="entry name" value="Pen-bd_prot4_C_dom"/>
</dbReference>
<dbReference type="RefSeq" id="WP_204653392.1">
    <property type="nucleotide sequence ID" value="NZ_JAFBFD010000009.1"/>
</dbReference>
<comment type="similarity">
    <text evidence="1 7">Belongs to the peptidase S11 family.</text>
</comment>
<keyword evidence="8" id="KW-0812">Transmembrane</keyword>
<evidence type="ECO:0000256" key="4">
    <source>
        <dbReference type="ARBA" id="ARBA00022960"/>
    </source>
</evidence>
<evidence type="ECO:0000256" key="2">
    <source>
        <dbReference type="ARBA" id="ARBA00022729"/>
    </source>
</evidence>
<evidence type="ECO:0000313" key="12">
    <source>
        <dbReference type="Proteomes" id="UP001595969"/>
    </source>
</evidence>
<evidence type="ECO:0000256" key="5">
    <source>
        <dbReference type="ARBA" id="ARBA00022984"/>
    </source>
</evidence>
<reference evidence="12" key="1">
    <citation type="journal article" date="2019" name="Int. J. Syst. Evol. Microbiol.">
        <title>The Global Catalogue of Microorganisms (GCM) 10K type strain sequencing project: providing services to taxonomists for standard genome sequencing and annotation.</title>
        <authorList>
            <consortium name="The Broad Institute Genomics Platform"/>
            <consortium name="The Broad Institute Genome Sequencing Center for Infectious Disease"/>
            <person name="Wu L."/>
            <person name="Ma J."/>
        </authorList>
    </citation>
    <scope>NUCLEOTIDE SEQUENCE [LARGE SCALE GENOMIC DNA]</scope>
    <source>
        <strain evidence="12">CGMCC 1.19032</strain>
    </source>
</reference>
<evidence type="ECO:0000259" key="10">
    <source>
        <dbReference type="Pfam" id="PF09211"/>
    </source>
</evidence>
<evidence type="ECO:0000256" key="8">
    <source>
        <dbReference type="SAM" id="Phobius"/>
    </source>
</evidence>
<proteinExistence type="inferred from homology"/>
<comment type="caution">
    <text evidence="11">The sequence shown here is derived from an EMBL/GenBank/DDBJ whole genome shotgun (WGS) entry which is preliminary data.</text>
</comment>
<accession>A0ABV9MTZ1</accession>
<feature type="transmembrane region" description="Helical" evidence="8">
    <location>
        <begin position="426"/>
        <end position="446"/>
    </location>
</feature>
<keyword evidence="8" id="KW-0472">Membrane</keyword>
<feature type="domain" description="Penicillin-binding protein 4 C-terminal" evidence="10">
    <location>
        <begin position="331"/>
        <end position="381"/>
    </location>
</feature>
<dbReference type="InterPro" id="IPR018044">
    <property type="entry name" value="Peptidase_S11"/>
</dbReference>
<dbReference type="EMBL" id="JBHSGS010000026">
    <property type="protein sequence ID" value="MFC4719005.1"/>
    <property type="molecule type" value="Genomic_DNA"/>
</dbReference>